<protein>
    <submittedName>
        <fullName evidence="1">Uncharacterized protein</fullName>
    </submittedName>
</protein>
<sequence length="156" mass="16540">MSPAPADPTLLTRLLTRAVDAAARADADGFGAATADLAAFDAEQARVVLGWVLRRSLEEQHPDGLDADDLRAAVTATAGRAGWFAELDPRVLVVVLVAALGEHPDPEEVPRLGHTLVLAHALLLVHDLATGPGRPLRRALDPALAEVRRAETMEMP</sequence>
<comment type="caution">
    <text evidence="1">The sequence shown here is derived from an EMBL/GenBank/DDBJ whole genome shotgun (WGS) entry which is preliminary data.</text>
</comment>
<dbReference type="Proteomes" id="UP001566476">
    <property type="component" value="Unassembled WGS sequence"/>
</dbReference>
<reference evidence="1 2" key="1">
    <citation type="submission" date="2024-07" db="EMBL/GenBank/DDBJ databases">
        <authorList>
            <person name="Thanompreechachai J."/>
            <person name="Duangmal K."/>
        </authorList>
    </citation>
    <scope>NUCLEOTIDE SEQUENCE [LARGE SCALE GENOMIC DNA]</scope>
    <source>
        <strain evidence="1 2">TBRC 1896</strain>
    </source>
</reference>
<keyword evidence="2" id="KW-1185">Reference proteome</keyword>
<name>A0ABV4HXN3_9ACTN</name>
<evidence type="ECO:0000313" key="1">
    <source>
        <dbReference type="EMBL" id="MEZ0491168.1"/>
    </source>
</evidence>
<accession>A0ABV4HXN3</accession>
<organism evidence="1 2">
    <name type="scientific">Kineococcus mangrovi</name>
    <dbReference type="NCBI Taxonomy" id="1660183"/>
    <lineage>
        <taxon>Bacteria</taxon>
        <taxon>Bacillati</taxon>
        <taxon>Actinomycetota</taxon>
        <taxon>Actinomycetes</taxon>
        <taxon>Kineosporiales</taxon>
        <taxon>Kineosporiaceae</taxon>
        <taxon>Kineococcus</taxon>
    </lineage>
</organism>
<evidence type="ECO:0000313" key="2">
    <source>
        <dbReference type="Proteomes" id="UP001566476"/>
    </source>
</evidence>
<proteinExistence type="predicted"/>
<gene>
    <name evidence="1" type="ORF">AB2L28_02820</name>
</gene>
<dbReference type="RefSeq" id="WP_370717194.1">
    <property type="nucleotide sequence ID" value="NZ_JBGGTQ010000001.1"/>
</dbReference>
<dbReference type="EMBL" id="JBGGTQ010000001">
    <property type="protein sequence ID" value="MEZ0491168.1"/>
    <property type="molecule type" value="Genomic_DNA"/>
</dbReference>